<reference evidence="2 4" key="2">
    <citation type="submission" date="2018-11" db="EMBL/GenBank/DDBJ databases">
        <title>Genome sequences of Brenneria nigrifluens and Brenneria rubrifaciens.</title>
        <authorList>
            <person name="Poret-Peterson A.T."/>
            <person name="McClean A.E."/>
            <person name="Kluepfel D.A."/>
        </authorList>
    </citation>
    <scope>NUCLEOTIDE SEQUENCE [LARGE SCALE GENOMIC DNA]</scope>
    <source>
        <strain evidence="2 4">ATCC 13028</strain>
    </source>
</reference>
<organism evidence="1 3">
    <name type="scientific">Brenneria nigrifluens DSM 30175 = ATCC 13028</name>
    <dbReference type="NCBI Taxonomy" id="1121120"/>
    <lineage>
        <taxon>Bacteria</taxon>
        <taxon>Pseudomonadati</taxon>
        <taxon>Pseudomonadota</taxon>
        <taxon>Gammaproteobacteria</taxon>
        <taxon>Enterobacterales</taxon>
        <taxon>Pectobacteriaceae</taxon>
        <taxon>Brenneria</taxon>
    </lineage>
</organism>
<proteinExistence type="predicted"/>
<dbReference type="RefSeq" id="WP_009115082.1">
    <property type="nucleotide sequence ID" value="NZ_CP034036.1"/>
</dbReference>
<keyword evidence="4" id="KW-1185">Reference proteome</keyword>
<dbReference type="OrthoDB" id="9797093at2"/>
<evidence type="ECO:0000313" key="4">
    <source>
        <dbReference type="Proteomes" id="UP000303847"/>
    </source>
</evidence>
<dbReference type="Proteomes" id="UP000303847">
    <property type="component" value="Chromosome"/>
</dbReference>
<evidence type="ECO:0008006" key="5">
    <source>
        <dbReference type="Google" id="ProtNLM"/>
    </source>
</evidence>
<evidence type="ECO:0000313" key="3">
    <source>
        <dbReference type="Proteomes" id="UP000295985"/>
    </source>
</evidence>
<dbReference type="InterPro" id="IPR009241">
    <property type="entry name" value="HigB-like"/>
</dbReference>
<accession>A0A2U1UFW9</accession>
<evidence type="ECO:0000313" key="2">
    <source>
        <dbReference type="EMBL" id="QCR06699.1"/>
    </source>
</evidence>
<dbReference type="EMBL" id="CP034036">
    <property type="protein sequence ID" value="QCR06699.1"/>
    <property type="molecule type" value="Genomic_DNA"/>
</dbReference>
<reference evidence="1 3" key="1">
    <citation type="submission" date="2018-04" db="EMBL/GenBank/DDBJ databases">
        <title>Brenneria corticis sp.nov.</title>
        <authorList>
            <person name="Li Y."/>
        </authorList>
    </citation>
    <scope>NUCLEOTIDE SEQUENCE [LARGE SCALE GENOMIC DNA]</scope>
    <source>
        <strain evidence="1 3">LMG 2694</strain>
    </source>
</reference>
<evidence type="ECO:0000313" key="1">
    <source>
        <dbReference type="EMBL" id="PWC20570.1"/>
    </source>
</evidence>
<protein>
    <recommendedName>
        <fullName evidence="5">Type II toxin-antitoxin system RelE/ParE family toxin</fullName>
    </recommendedName>
</protein>
<dbReference type="EMBL" id="QDKK01000044">
    <property type="protein sequence ID" value="PWC20570.1"/>
    <property type="molecule type" value="Genomic_DNA"/>
</dbReference>
<dbReference type="AlphaFoldDB" id="A0A2U1UFW9"/>
<name>A0A2U1UFW9_9GAMM</name>
<sequence>MIGKEIDWRGSALDDLKAFPEKARASAGHQLRRVQYGLEPNDFKPINNWGAGVIEIRIDDEDGTYRVVYVAKFPEKIYVLHSFKKKARATSKKDVNLIKVRYQAVIIERRKEK</sequence>
<dbReference type="Proteomes" id="UP000295985">
    <property type="component" value="Unassembled WGS sequence"/>
</dbReference>
<gene>
    <name evidence="1" type="ORF">DDT54_20285</name>
    <name evidence="2" type="ORF">EH206_22650</name>
</gene>
<dbReference type="Pfam" id="PF05973">
    <property type="entry name" value="Gp49"/>
    <property type="match status" value="1"/>
</dbReference>